<comment type="caution">
    <text evidence="9">The sequence shown here is derived from an EMBL/GenBank/DDBJ whole genome shotgun (WGS) entry which is preliminary data.</text>
</comment>
<comment type="similarity">
    <text evidence="2">Belongs to the chromate ion transporter (CHR) (TC 2.A.51) family.</text>
</comment>
<evidence type="ECO:0000256" key="7">
    <source>
        <dbReference type="SAM" id="Phobius"/>
    </source>
</evidence>
<evidence type="ECO:0000256" key="3">
    <source>
        <dbReference type="ARBA" id="ARBA00022475"/>
    </source>
</evidence>
<dbReference type="AlphaFoldDB" id="A0A6B3VT28"/>
<evidence type="ECO:0000256" key="4">
    <source>
        <dbReference type="ARBA" id="ARBA00022692"/>
    </source>
</evidence>
<organism evidence="9 10">
    <name type="scientific">Bacillus aquiflavi</name>
    <dbReference type="NCBI Taxonomy" id="2672567"/>
    <lineage>
        <taxon>Bacteria</taxon>
        <taxon>Bacillati</taxon>
        <taxon>Bacillota</taxon>
        <taxon>Bacilli</taxon>
        <taxon>Bacillales</taxon>
        <taxon>Bacillaceae</taxon>
        <taxon>Bacillus</taxon>
    </lineage>
</organism>
<comment type="subcellular location">
    <subcellularLocation>
        <location evidence="1">Cell membrane</location>
        <topology evidence="1">Multi-pass membrane protein</topology>
    </subcellularLocation>
</comment>
<dbReference type="InterPro" id="IPR052518">
    <property type="entry name" value="CHR_Transporter"/>
</dbReference>
<evidence type="ECO:0000256" key="1">
    <source>
        <dbReference type="ARBA" id="ARBA00004651"/>
    </source>
</evidence>
<keyword evidence="3" id="KW-1003">Cell membrane</keyword>
<dbReference type="PANTHER" id="PTHR43663:SF1">
    <property type="entry name" value="CHROMATE TRANSPORTER"/>
    <property type="match status" value="1"/>
</dbReference>
<feature type="transmembrane region" description="Helical" evidence="7">
    <location>
        <begin position="77"/>
        <end position="101"/>
    </location>
</feature>
<evidence type="ECO:0000256" key="5">
    <source>
        <dbReference type="ARBA" id="ARBA00022989"/>
    </source>
</evidence>
<keyword evidence="6 7" id="KW-0472">Membrane</keyword>
<dbReference type="Proteomes" id="UP000472971">
    <property type="component" value="Unassembled WGS sequence"/>
</dbReference>
<name>A0A6B3VT28_9BACI</name>
<dbReference type="Proteomes" id="UP000570010">
    <property type="component" value="Unassembled WGS sequence"/>
</dbReference>
<feature type="transmembrane region" description="Helical" evidence="7">
    <location>
        <begin position="113"/>
        <end position="130"/>
    </location>
</feature>
<evidence type="ECO:0000313" key="11">
    <source>
        <dbReference type="Proteomes" id="UP000570010"/>
    </source>
</evidence>
<protein>
    <submittedName>
        <fullName evidence="9">Chromate transporter</fullName>
    </submittedName>
</protein>
<accession>A0A6B3VT28</accession>
<reference evidence="9 10" key="1">
    <citation type="submission" date="2020-02" db="EMBL/GenBank/DDBJ databases">
        <title>Bacillus aquiflavi sp. nov., isolated from yellow water of strong flavor Chinese baijiu in Yibin region of China.</title>
        <authorList>
            <person name="Xie J."/>
        </authorList>
    </citation>
    <scope>NUCLEOTIDE SEQUENCE [LARGE SCALE GENOMIC DNA]</scope>
    <source>
        <strain evidence="9 10">3H-10</strain>
    </source>
</reference>
<evidence type="ECO:0000313" key="9">
    <source>
        <dbReference type="EMBL" id="NEY80122.1"/>
    </source>
</evidence>
<dbReference type="GO" id="GO:0005886">
    <property type="term" value="C:plasma membrane"/>
    <property type="evidence" value="ECO:0007669"/>
    <property type="project" value="UniProtKB-SubCell"/>
</dbReference>
<evidence type="ECO:0000256" key="2">
    <source>
        <dbReference type="ARBA" id="ARBA00005262"/>
    </source>
</evidence>
<dbReference type="RefSeq" id="WP_163239130.1">
    <property type="nucleotide sequence ID" value="NZ_JAAIWN010000001.1"/>
</dbReference>
<proteinExistence type="inferred from homology"/>
<dbReference type="GO" id="GO:0015109">
    <property type="term" value="F:chromate transmembrane transporter activity"/>
    <property type="evidence" value="ECO:0007669"/>
    <property type="project" value="InterPro"/>
</dbReference>
<feature type="transmembrane region" description="Helical" evidence="7">
    <location>
        <begin position="142"/>
        <end position="173"/>
    </location>
</feature>
<keyword evidence="4 7" id="KW-0812">Transmembrane</keyword>
<dbReference type="PANTHER" id="PTHR43663">
    <property type="entry name" value="CHROMATE TRANSPORT PROTEIN-RELATED"/>
    <property type="match status" value="1"/>
</dbReference>
<keyword evidence="5 7" id="KW-1133">Transmembrane helix</keyword>
<dbReference type="InterPro" id="IPR003370">
    <property type="entry name" value="Chromate_transpt"/>
</dbReference>
<gene>
    <name evidence="9" type="ORF">G4D64_01000</name>
    <name evidence="8" type="ORF">H1Z61_01000</name>
</gene>
<keyword evidence="10" id="KW-1185">Reference proteome</keyword>
<dbReference type="Pfam" id="PF02417">
    <property type="entry name" value="Chromate_transp"/>
    <property type="match status" value="1"/>
</dbReference>
<dbReference type="EMBL" id="JAAIWN010000001">
    <property type="protein sequence ID" value="NEY80122.1"/>
    <property type="molecule type" value="Genomic_DNA"/>
</dbReference>
<reference evidence="8 11" key="2">
    <citation type="submission" date="2020-07" db="EMBL/GenBank/DDBJ databases">
        <authorList>
            <person name="Feng H."/>
        </authorList>
    </citation>
    <scope>NUCLEOTIDE SEQUENCE [LARGE SCALE GENOMIC DNA]</scope>
    <source>
        <strain evidence="8">S-12</strain>
        <strain evidence="11">s-12</strain>
    </source>
</reference>
<evidence type="ECO:0000313" key="8">
    <source>
        <dbReference type="EMBL" id="MBA4535746.1"/>
    </source>
</evidence>
<evidence type="ECO:0000256" key="6">
    <source>
        <dbReference type="ARBA" id="ARBA00023136"/>
    </source>
</evidence>
<evidence type="ECO:0000313" key="10">
    <source>
        <dbReference type="Proteomes" id="UP000472971"/>
    </source>
</evidence>
<dbReference type="EMBL" id="JACEIO010000001">
    <property type="protein sequence ID" value="MBA4535746.1"/>
    <property type="molecule type" value="Genomic_DNA"/>
</dbReference>
<sequence>MKQRDIFIAFFRSGMLGYGGGPSSIPLIHKEVVDTFKWMDDDEFSDVLALANILPGPIATKLSGYIGWRIGGFLGMFNAIIASVLPTVLLLIALLTVLNTYKDKPWVQGMSQAVVPVVGVLIGVLTWDFIKKSHNTLGFRMASLFIIGSIIILELVRIHPAFLILGLLGAALIKRDKNKNKEKA</sequence>